<proteinExistence type="predicted"/>
<evidence type="ECO:0000313" key="2">
    <source>
        <dbReference type="Proteomes" id="UP000567293"/>
    </source>
</evidence>
<dbReference type="AlphaFoldDB" id="A0A7V8NLR2"/>
<keyword evidence="2" id="KW-1185">Reference proteome</keyword>
<accession>A0A7V8NLR2</accession>
<reference evidence="1" key="1">
    <citation type="submission" date="2020-06" db="EMBL/GenBank/DDBJ databases">
        <title>Legume-microbial interactions unlock mineral nutrients during tropical forest succession.</title>
        <authorList>
            <person name="Epihov D.Z."/>
        </authorList>
    </citation>
    <scope>NUCLEOTIDE SEQUENCE [LARGE SCALE GENOMIC DNA]</scope>
    <source>
        <strain evidence="1">Pan2503</strain>
    </source>
</reference>
<comment type="caution">
    <text evidence="1">The sequence shown here is derived from an EMBL/GenBank/DDBJ whole genome shotgun (WGS) entry which is preliminary data.</text>
</comment>
<organism evidence="1 2">
    <name type="scientific">Candidatus Acidiferrum panamense</name>
    <dbReference type="NCBI Taxonomy" id="2741543"/>
    <lineage>
        <taxon>Bacteria</taxon>
        <taxon>Pseudomonadati</taxon>
        <taxon>Acidobacteriota</taxon>
        <taxon>Terriglobia</taxon>
        <taxon>Candidatus Acidiferrales</taxon>
        <taxon>Candidatus Acidiferrum</taxon>
    </lineage>
</organism>
<dbReference type="Proteomes" id="UP000567293">
    <property type="component" value="Unassembled WGS sequence"/>
</dbReference>
<dbReference type="Gene3D" id="3.40.1260.10">
    <property type="entry name" value="DsrEFH-like"/>
    <property type="match status" value="1"/>
</dbReference>
<dbReference type="EMBL" id="JACDQQ010000169">
    <property type="protein sequence ID" value="MBA0083679.1"/>
    <property type="molecule type" value="Genomic_DNA"/>
</dbReference>
<sequence>MARRRFLAQLFSLPFLGLASQSEQPRKKSLKIMMKSAWGSDDPTRAAFPFLHGLALADAGHDVQIFLLGEATYLMRKAAASAIVPVGWPPLAETLEKIVAKHIPIFA</sequence>
<name>A0A7V8NLR2_9BACT</name>
<gene>
    <name evidence="1" type="ORF">HRJ53_01655</name>
</gene>
<dbReference type="InterPro" id="IPR027396">
    <property type="entry name" value="DsrEFH-like"/>
</dbReference>
<protein>
    <submittedName>
        <fullName evidence="1">Uncharacterized protein</fullName>
    </submittedName>
</protein>
<dbReference type="SUPFAM" id="SSF75169">
    <property type="entry name" value="DsrEFH-like"/>
    <property type="match status" value="1"/>
</dbReference>
<evidence type="ECO:0000313" key="1">
    <source>
        <dbReference type="EMBL" id="MBA0083679.1"/>
    </source>
</evidence>